<gene>
    <name evidence="1" type="ORF">ThesuDRAFT_01692</name>
</gene>
<dbReference type="eggNOG" id="COG2808">
    <property type="taxonomic scope" value="Bacteria"/>
</dbReference>
<dbReference type="InterPro" id="IPR012349">
    <property type="entry name" value="Split_barrel_FMN-bd"/>
</dbReference>
<dbReference type="HOGENOM" id="CLU_065853_3_0_9"/>
<evidence type="ECO:0000313" key="1">
    <source>
        <dbReference type="EMBL" id="EKP93974.1"/>
    </source>
</evidence>
<evidence type="ECO:0000313" key="2">
    <source>
        <dbReference type="Proteomes" id="UP000005710"/>
    </source>
</evidence>
<dbReference type="Pfam" id="PF04299">
    <property type="entry name" value="FMN_bind_2"/>
    <property type="match status" value="1"/>
</dbReference>
<dbReference type="Gene3D" id="2.30.110.10">
    <property type="entry name" value="Electron Transport, Fmn-binding Protein, Chain A"/>
    <property type="match status" value="1"/>
</dbReference>
<dbReference type="PANTHER" id="PTHR35802">
    <property type="entry name" value="PROTEASE SYNTHASE AND SPORULATION PROTEIN PAI 2"/>
    <property type="match status" value="1"/>
</dbReference>
<name>K6PZF8_9FIRM</name>
<dbReference type="SUPFAM" id="SSF50475">
    <property type="entry name" value="FMN-binding split barrel"/>
    <property type="match status" value="1"/>
</dbReference>
<dbReference type="InterPro" id="IPR007396">
    <property type="entry name" value="TR_PAI2-type"/>
</dbReference>
<comment type="caution">
    <text evidence="1">The sequence shown here is derived from an EMBL/GenBank/DDBJ whole genome shotgun (WGS) entry which is preliminary data.</text>
</comment>
<organism evidence="1 2">
    <name type="scientific">Thermaerobacter subterraneus DSM 13965</name>
    <dbReference type="NCBI Taxonomy" id="867903"/>
    <lineage>
        <taxon>Bacteria</taxon>
        <taxon>Bacillati</taxon>
        <taxon>Bacillota</taxon>
        <taxon>Clostridia</taxon>
        <taxon>Eubacteriales</taxon>
        <taxon>Clostridiales Family XVII. Incertae Sedis</taxon>
        <taxon>Thermaerobacter</taxon>
    </lineage>
</organism>
<dbReference type="STRING" id="867903.ThesuDRAFT_01692"/>
<accession>K6PZF8</accession>
<dbReference type="RefSeq" id="WP_006903966.1">
    <property type="nucleotide sequence ID" value="NZ_JH976535.1"/>
</dbReference>
<proteinExistence type="predicted"/>
<reference evidence="1" key="1">
    <citation type="submission" date="2010-10" db="EMBL/GenBank/DDBJ databases">
        <authorList>
            <consortium name="US DOE Joint Genome Institute (JGI-PGF)"/>
            <person name="Lucas S."/>
            <person name="Copeland A."/>
            <person name="Lapidus A."/>
            <person name="Bruce D."/>
            <person name="Goodwin L."/>
            <person name="Pitluck S."/>
            <person name="Kyrpides N."/>
            <person name="Mavromatis K."/>
            <person name="Detter J.C."/>
            <person name="Han C."/>
            <person name="Land M."/>
            <person name="Hauser L."/>
            <person name="Markowitz V."/>
            <person name="Cheng J.-F."/>
            <person name="Hugenholtz P."/>
            <person name="Woyke T."/>
            <person name="Wu D."/>
            <person name="Pukall R."/>
            <person name="Wahrenburg C."/>
            <person name="Brambilla E."/>
            <person name="Klenk H.-P."/>
            <person name="Eisen J.A."/>
        </authorList>
    </citation>
    <scope>NUCLEOTIDE SEQUENCE [LARGE SCALE GENOMIC DNA]</scope>
    <source>
        <strain evidence="1">DSM 13965</strain>
    </source>
</reference>
<protein>
    <submittedName>
        <fullName evidence="1">Transcriptional regulator</fullName>
    </submittedName>
</protein>
<keyword evidence="2" id="KW-1185">Reference proteome</keyword>
<dbReference type="Proteomes" id="UP000005710">
    <property type="component" value="Unassembled WGS sequence"/>
</dbReference>
<dbReference type="EMBL" id="AENY02000003">
    <property type="protein sequence ID" value="EKP93974.1"/>
    <property type="molecule type" value="Genomic_DNA"/>
</dbReference>
<dbReference type="PIRSF" id="PIRSF010372">
    <property type="entry name" value="PaiB"/>
    <property type="match status" value="1"/>
</dbReference>
<dbReference type="PANTHER" id="PTHR35802:SF1">
    <property type="entry name" value="PROTEASE SYNTHASE AND SPORULATION PROTEIN PAI 2"/>
    <property type="match status" value="1"/>
</dbReference>
<sequence>MYVPRHFQMDPAEAVAFMRAHPFAILVTAAGGTPVATHIPVQVHGQGGLIWVTGHIAAANEQKETFAGGTTALLIFHGPHAYISSSWYTVDEVPTWNYLAVHAYGTLRSLSEEELEADLKDLLLQYEGHRENGRLWDTLPPELLARQMKGIVGFRVDVTRLEAKAKMSQNRKDIDYKRIVERLEESPDPMDHAVAAWMRAHRQHLFKGPAQG</sequence>
<reference evidence="1" key="2">
    <citation type="submission" date="2012-10" db="EMBL/GenBank/DDBJ databases">
        <title>Improved high-quality draft of Thermaerobacter subterraneus C21, DSM 13965.</title>
        <authorList>
            <consortium name="DOE Joint Genome Institute"/>
            <person name="Eisen J."/>
            <person name="Huntemann M."/>
            <person name="Wei C.-L."/>
            <person name="Han J."/>
            <person name="Detter J.C."/>
            <person name="Han C."/>
            <person name="Tapia R."/>
            <person name="Chen A."/>
            <person name="Kyrpides N."/>
            <person name="Mavromatis K."/>
            <person name="Markowitz V."/>
            <person name="Szeto E."/>
            <person name="Ivanova N."/>
            <person name="Mikhailova N."/>
            <person name="Ovchinnikova G."/>
            <person name="Pagani I."/>
            <person name="Pati A."/>
            <person name="Goodwin L."/>
            <person name="Nordberg H.P."/>
            <person name="Cantor M.N."/>
            <person name="Hua S.X."/>
            <person name="Woyke T."/>
            <person name="Eisen J."/>
            <person name="Klenk H.-P."/>
        </authorList>
    </citation>
    <scope>NUCLEOTIDE SEQUENCE [LARGE SCALE GENOMIC DNA]</scope>
    <source>
        <strain evidence="1">DSM 13965</strain>
    </source>
</reference>
<dbReference type="OrthoDB" id="9794948at2"/>
<dbReference type="AlphaFoldDB" id="K6PZF8"/>